<organism evidence="10 11">
    <name type="scientific">Actinomadura miaoliensis</name>
    <dbReference type="NCBI Taxonomy" id="430685"/>
    <lineage>
        <taxon>Bacteria</taxon>
        <taxon>Bacillati</taxon>
        <taxon>Actinomycetota</taxon>
        <taxon>Actinomycetes</taxon>
        <taxon>Streptosporangiales</taxon>
        <taxon>Thermomonosporaceae</taxon>
        <taxon>Actinomadura</taxon>
    </lineage>
</organism>
<proteinExistence type="predicted"/>
<dbReference type="SUPFAM" id="SSF53901">
    <property type="entry name" value="Thiolase-like"/>
    <property type="match status" value="1"/>
</dbReference>
<dbReference type="InterPro" id="IPR016039">
    <property type="entry name" value="Thiolase-like"/>
</dbReference>
<dbReference type="PROSITE" id="PS50075">
    <property type="entry name" value="CARRIER"/>
    <property type="match status" value="1"/>
</dbReference>
<dbReference type="InterPro" id="IPR032821">
    <property type="entry name" value="PKS_assoc"/>
</dbReference>
<dbReference type="InterPro" id="IPR057326">
    <property type="entry name" value="KR_dom"/>
</dbReference>
<dbReference type="Pfam" id="PF00698">
    <property type="entry name" value="Acyl_transf_1"/>
    <property type="match status" value="1"/>
</dbReference>
<protein>
    <submittedName>
        <fullName evidence="10">Type I polyketide synthase</fullName>
    </submittedName>
</protein>
<dbReference type="InterPro" id="IPR001227">
    <property type="entry name" value="Ac_transferase_dom_sf"/>
</dbReference>
<feature type="active site" description="Proton acceptor; for dehydratase activity" evidence="5">
    <location>
        <position position="1463"/>
    </location>
</feature>
<dbReference type="InterPro" id="IPR029069">
    <property type="entry name" value="HotDog_dom_sf"/>
</dbReference>
<keyword evidence="2" id="KW-0597">Phosphoprotein</keyword>
<feature type="domain" description="PKS/mFAS DH" evidence="9">
    <location>
        <begin position="1431"/>
        <end position="1715"/>
    </location>
</feature>
<dbReference type="Gene3D" id="1.10.1200.10">
    <property type="entry name" value="ACP-like"/>
    <property type="match status" value="1"/>
</dbReference>
<keyword evidence="3" id="KW-0808">Transferase</keyword>
<keyword evidence="4" id="KW-0012">Acyltransferase</keyword>
<dbReference type="InterPro" id="IPR036291">
    <property type="entry name" value="NAD(P)-bd_dom_sf"/>
</dbReference>
<dbReference type="InterPro" id="IPR049900">
    <property type="entry name" value="PKS_mFAS_DH"/>
</dbReference>
<dbReference type="InterPro" id="IPR020807">
    <property type="entry name" value="PKS_DH"/>
</dbReference>
<dbReference type="Pfam" id="PF14765">
    <property type="entry name" value="PS-DH"/>
    <property type="match status" value="1"/>
</dbReference>
<dbReference type="SUPFAM" id="SSF47336">
    <property type="entry name" value="ACP-like"/>
    <property type="match status" value="1"/>
</dbReference>
<dbReference type="InterPro" id="IPR036736">
    <property type="entry name" value="ACP-like_sf"/>
</dbReference>
<feature type="domain" description="Ketosynthase family 3 (KS3)" evidence="8">
    <location>
        <begin position="5"/>
        <end position="463"/>
    </location>
</feature>
<dbReference type="PANTHER" id="PTHR43775">
    <property type="entry name" value="FATTY ACID SYNTHASE"/>
    <property type="match status" value="1"/>
</dbReference>
<dbReference type="SUPFAM" id="SSF51735">
    <property type="entry name" value="NAD(P)-binding Rossmann-fold domains"/>
    <property type="match status" value="1"/>
</dbReference>
<dbReference type="PROSITE" id="PS52004">
    <property type="entry name" value="KS3_2"/>
    <property type="match status" value="1"/>
</dbReference>
<dbReference type="Gene3D" id="3.40.50.720">
    <property type="entry name" value="NAD(P)-binding Rossmann-like Domain"/>
    <property type="match status" value="1"/>
</dbReference>
<dbReference type="InterPro" id="IPR049552">
    <property type="entry name" value="PKS_DH_N"/>
</dbReference>
<accession>A0ABP7WAB2</accession>
<dbReference type="InterPro" id="IPR020841">
    <property type="entry name" value="PKS_Beta-ketoAc_synthase_dom"/>
</dbReference>
<dbReference type="PROSITE" id="PS52019">
    <property type="entry name" value="PKS_MFAS_DH"/>
    <property type="match status" value="1"/>
</dbReference>
<dbReference type="InterPro" id="IPR049551">
    <property type="entry name" value="PKS_DH_C"/>
</dbReference>
<dbReference type="InterPro" id="IPR016035">
    <property type="entry name" value="Acyl_Trfase/lysoPLipase"/>
</dbReference>
<evidence type="ECO:0000259" key="9">
    <source>
        <dbReference type="PROSITE" id="PS52019"/>
    </source>
</evidence>
<dbReference type="Gene3D" id="3.40.366.10">
    <property type="entry name" value="Malonyl-Coenzyme A Acyl Carrier Protein, domain 2"/>
    <property type="match status" value="1"/>
</dbReference>
<evidence type="ECO:0000256" key="2">
    <source>
        <dbReference type="ARBA" id="ARBA00022553"/>
    </source>
</evidence>
<dbReference type="Pfam" id="PF16197">
    <property type="entry name" value="KAsynt_C_assoc"/>
    <property type="match status" value="1"/>
</dbReference>
<name>A0ABP7WAB2_9ACTN</name>
<dbReference type="Gene3D" id="3.40.47.10">
    <property type="match status" value="1"/>
</dbReference>
<evidence type="ECO:0000259" key="7">
    <source>
        <dbReference type="PROSITE" id="PS50075"/>
    </source>
</evidence>
<evidence type="ECO:0000256" key="1">
    <source>
        <dbReference type="ARBA" id="ARBA00022450"/>
    </source>
</evidence>
<dbReference type="SMART" id="SM00827">
    <property type="entry name" value="PKS_AT"/>
    <property type="match status" value="1"/>
</dbReference>
<dbReference type="InterPro" id="IPR016036">
    <property type="entry name" value="Malonyl_transacylase_ACP-bd"/>
</dbReference>
<evidence type="ECO:0000259" key="8">
    <source>
        <dbReference type="PROSITE" id="PS52004"/>
    </source>
</evidence>
<dbReference type="Pfam" id="PF21089">
    <property type="entry name" value="PKS_DH_N"/>
    <property type="match status" value="1"/>
</dbReference>
<dbReference type="Gene3D" id="3.10.129.110">
    <property type="entry name" value="Polyketide synthase dehydratase"/>
    <property type="match status" value="1"/>
</dbReference>
<dbReference type="RefSeq" id="WP_344952289.1">
    <property type="nucleotide sequence ID" value="NZ_BAAAZG010000038.1"/>
</dbReference>
<evidence type="ECO:0000313" key="10">
    <source>
        <dbReference type="EMBL" id="GAA4084673.1"/>
    </source>
</evidence>
<feature type="region of interest" description="N-terminal hotdog fold" evidence="5">
    <location>
        <begin position="1431"/>
        <end position="1559"/>
    </location>
</feature>
<dbReference type="InterPro" id="IPR009081">
    <property type="entry name" value="PP-bd_ACP"/>
</dbReference>
<feature type="domain" description="Carrier" evidence="7">
    <location>
        <begin position="931"/>
        <end position="1007"/>
    </location>
</feature>
<dbReference type="EMBL" id="BAAAZG010000038">
    <property type="protein sequence ID" value="GAA4084673.1"/>
    <property type="molecule type" value="Genomic_DNA"/>
</dbReference>
<dbReference type="Pfam" id="PF08659">
    <property type="entry name" value="KR"/>
    <property type="match status" value="1"/>
</dbReference>
<dbReference type="SUPFAM" id="SSF52151">
    <property type="entry name" value="FabD/lysophospholipase-like"/>
    <property type="match status" value="1"/>
</dbReference>
<dbReference type="InterPro" id="IPR014031">
    <property type="entry name" value="Ketoacyl_synth_C"/>
</dbReference>
<feature type="region of interest" description="Disordered" evidence="6">
    <location>
        <begin position="902"/>
        <end position="927"/>
    </location>
</feature>
<reference evidence="11" key="1">
    <citation type="journal article" date="2019" name="Int. J. Syst. Evol. Microbiol.">
        <title>The Global Catalogue of Microorganisms (GCM) 10K type strain sequencing project: providing services to taxonomists for standard genome sequencing and annotation.</title>
        <authorList>
            <consortium name="The Broad Institute Genomics Platform"/>
            <consortium name="The Broad Institute Genome Sequencing Center for Infectious Disease"/>
            <person name="Wu L."/>
            <person name="Ma J."/>
        </authorList>
    </citation>
    <scope>NUCLEOTIDE SEQUENCE [LARGE SCALE GENOMIC DNA]</scope>
    <source>
        <strain evidence="11">JCM 16702</strain>
    </source>
</reference>
<comment type="caution">
    <text evidence="10">The sequence shown here is derived from an EMBL/GenBank/DDBJ whole genome shotgun (WGS) entry which is preliminary data.</text>
</comment>
<sequence>MSGTSDAIAVVGAGCRYPDAPSPDGLWELALSRRRAFRPLPRTRLDLADHGRGDREAPDLTYVRRAAVLDGWSFDRARHRVPGATFAVTDPTQWLALDVAARTLAAAGFPEARGLDADRAGVILGNSMGGEFSRAAVMRLRWPYVRRVLGETLTSLGVTGPDLDAALCRAERRYKEPFAEPTDESLVGGLANAIAGRVCNHFGLRGGGFTVDAACASSLLAVTSACTALTAGDLDFVLAGGVDLSLDPFELVGFARTGALATSAMRVYDASPTGFLPGEGCGMVALMRAADARDAGLTPLTLIRGWGVSSDGRGGLTRPERDGQLLAMRRAYDRAGFGPDTVALFEGHGTGTEVGDRAELGALIEVHAGARRRAPAALGSIKANIGHTKAAAGAAGLIKAAMALRRQVIPPTTGCREPHELLRDPRTPVQVTSEAAPWPDAPLRAAVSAMGFGGVNTHVVLEGAAPRRARRLTPVERRVARPGLDAEVFAYAADTRDALAAALERTVVRAATMSRAEHTDLAASLAASSRADAPWRAAIVARDPEQLARRAERARRLLDEPPHGALDGGWAEQRGVFLGHGAPSRVGLLFPGQGAPVRASAGAFGTVFPDAADEFGDAAADAVDTAVAQPAVFGASVAGLRWLARLGVEAAAAAGHSLGEITALCWAGALAEPDARELVRVRGRLMAEHGTPGTGMAAIGAPPDAVAGLIEGTGLCVAADNGPAQVVAGALPELTRVLELARAAGIAARRLPVSHAFHTAAVAAAVPELTRHLARTPIAAPRHRVHSTVTGDVLTAADDLREVLARQVTEPVRLRAAVEGLAAECDLLVECGPGHALAGLAAEIGGLPVVALDTGAESAGPLCRAVAALFAAGAVSDLPGALFAERFHRPFDLWREPEFLGSPCERGGAPRQPLAPPTPTTPAAAEAVPDDGVASTVRALVADALELPADTIGDADTLLGDLHLNSLRVAQLAARAAERCGRAVPAAPPSLADSTVGGLIEVIAALPPALGAEPASGGVPAGVAEWHRLLVEEPHPIEPPRERRRHAWRVFGDGPLRHAVEPLLDTDGDAAAAIAAFLPEDPGDAAVAALLDAARLAVRSGTPLTVVDRGDTASGFVGALACEHPRLDIRWIRVLAGDGAAGAIADVLAVPWRGHAELVVDGDDRPCVLTPRPMRPAAAGIALDARDVLLVTGGGKGIGLESAAHLAASYGVRLGLLGRADPGTDDELRAGLARLRAAGTTFHYAAADVTDEAALRTAVKEITTRLGTVTGLLHAGGVNRPARFTDLDDAAFAGHSAPKERGLRMLLDELDTSALRLLITFGSVIGRFGLAGEAHYALANGRMRELARVTAVRLPGCRVCNVDWTVWSGAGMGERLDVLDGLIRGGVTPLPAESGVRLLTRLVEGAPESSTVLATGRLPQLDAGRAPVGEHRFLRRVLACTPGVELVAEAELSLDDDPYLADHRLDGTAVLPAVCALEAMAQAAAVLTGPPRGAGTGVAVRDGRFDRPVTVPDDGGARTVRVCALVHDDGTVRVALRSDETDFAVDHFTGVVAPAAEPPGLPDEAPGRAPVPPHDGRALYGPLFFHGPRYQRLRRYERLSDKGCTAILTGAGPAGSPFGPAQPADVRLGDPFRNDASIHVLQACVPHRRLLPVGCDAFTVHHDAPAPGDLLLTASERSHTGAEYTYDVVLRDGDGRPVVSWTGLRLRDVGPQPGPHRLGRVLLEPYLQRNLDALLPDAHVRLTMALSDGPDGATGRGPSARHADGPCRSRLGDVLLTVSGAAPTACDCAWEADADDLDRLRGLAPWPDQAAHLRGMTGEPETRVLTRLWTVRECLAKDGRDPGGPLTVDGVYEHGWVRLRAGTGSVISAVVSVEGLPRPIALAVLAREER</sequence>
<dbReference type="Pfam" id="PF02801">
    <property type="entry name" value="Ketoacyl-synt_C"/>
    <property type="match status" value="1"/>
</dbReference>
<feature type="active site" description="Proton donor; for dehydratase activity" evidence="5">
    <location>
        <position position="1630"/>
    </location>
</feature>
<dbReference type="Pfam" id="PF00550">
    <property type="entry name" value="PP-binding"/>
    <property type="match status" value="1"/>
</dbReference>
<dbReference type="SMART" id="SM00826">
    <property type="entry name" value="PKS_DH"/>
    <property type="match status" value="1"/>
</dbReference>
<dbReference type="CDD" id="cd00833">
    <property type="entry name" value="PKS"/>
    <property type="match status" value="1"/>
</dbReference>
<dbReference type="InterPro" id="IPR050091">
    <property type="entry name" value="PKS_NRPS_Biosynth_Enz"/>
</dbReference>
<gene>
    <name evidence="10" type="ORF">GCM10022214_50640</name>
</gene>
<evidence type="ECO:0000256" key="5">
    <source>
        <dbReference type="PROSITE-ProRule" id="PRU01363"/>
    </source>
</evidence>
<evidence type="ECO:0000256" key="6">
    <source>
        <dbReference type="SAM" id="MobiDB-lite"/>
    </source>
</evidence>
<dbReference type="PANTHER" id="PTHR43775:SF51">
    <property type="entry name" value="INACTIVE PHENOLPHTHIOCEROL SYNTHESIS POLYKETIDE SYNTHASE TYPE I PKS1-RELATED"/>
    <property type="match status" value="1"/>
</dbReference>
<evidence type="ECO:0000256" key="4">
    <source>
        <dbReference type="ARBA" id="ARBA00023315"/>
    </source>
</evidence>
<dbReference type="SMART" id="SM00825">
    <property type="entry name" value="PKS_KS"/>
    <property type="match status" value="1"/>
</dbReference>
<dbReference type="InterPro" id="IPR014043">
    <property type="entry name" value="Acyl_transferase_dom"/>
</dbReference>
<evidence type="ECO:0000256" key="3">
    <source>
        <dbReference type="ARBA" id="ARBA00022679"/>
    </source>
</evidence>
<dbReference type="SUPFAM" id="SSF55048">
    <property type="entry name" value="Probable ACP-binding domain of malonyl-CoA ACP transacylase"/>
    <property type="match status" value="1"/>
</dbReference>
<dbReference type="Proteomes" id="UP001500683">
    <property type="component" value="Unassembled WGS sequence"/>
</dbReference>
<dbReference type="InterPro" id="IPR042104">
    <property type="entry name" value="PKS_dehydratase_sf"/>
</dbReference>
<dbReference type="SUPFAM" id="SSF54637">
    <property type="entry name" value="Thioesterase/thiol ester dehydrase-isomerase"/>
    <property type="match status" value="1"/>
</dbReference>
<dbReference type="SMART" id="SM00822">
    <property type="entry name" value="PKS_KR"/>
    <property type="match status" value="1"/>
</dbReference>
<keyword evidence="11" id="KW-1185">Reference proteome</keyword>
<dbReference type="InterPro" id="IPR013968">
    <property type="entry name" value="PKS_KR"/>
</dbReference>
<dbReference type="InterPro" id="IPR014030">
    <property type="entry name" value="Ketoacyl_synth_N"/>
</dbReference>
<evidence type="ECO:0000313" key="11">
    <source>
        <dbReference type="Proteomes" id="UP001500683"/>
    </source>
</evidence>
<dbReference type="Pfam" id="PF00109">
    <property type="entry name" value="ketoacyl-synt"/>
    <property type="match status" value="1"/>
</dbReference>
<keyword evidence="1" id="KW-0596">Phosphopantetheine</keyword>
<feature type="region of interest" description="C-terminal hotdog fold" evidence="5">
    <location>
        <begin position="1569"/>
        <end position="1715"/>
    </location>
</feature>